<comment type="subcellular location">
    <subcellularLocation>
        <location evidence="1">Membrane</location>
        <topology evidence="1">Multi-pass membrane protein</topology>
    </subcellularLocation>
</comment>
<dbReference type="PANTHER" id="PTHR10361:SF24">
    <property type="entry name" value="P3 PROTEIN"/>
    <property type="match status" value="1"/>
</dbReference>
<keyword evidence="4 5" id="KW-0472">Membrane</keyword>
<feature type="transmembrane region" description="Helical" evidence="5">
    <location>
        <begin position="92"/>
        <end position="116"/>
    </location>
</feature>
<proteinExistence type="predicted"/>
<dbReference type="InterPro" id="IPR002657">
    <property type="entry name" value="BilAc:Na_symport/Acr3"/>
</dbReference>
<dbReference type="InterPro" id="IPR004710">
    <property type="entry name" value="Bilac:Na_transpt"/>
</dbReference>
<keyword evidence="3 5" id="KW-1133">Transmembrane helix</keyword>
<dbReference type="PANTHER" id="PTHR10361">
    <property type="entry name" value="SODIUM-BILE ACID COTRANSPORTER"/>
    <property type="match status" value="1"/>
</dbReference>
<feature type="transmembrane region" description="Helical" evidence="5">
    <location>
        <begin position="136"/>
        <end position="154"/>
    </location>
</feature>
<evidence type="ECO:0000256" key="3">
    <source>
        <dbReference type="ARBA" id="ARBA00022989"/>
    </source>
</evidence>
<gene>
    <name evidence="6" type="ORF">IAC75_03580</name>
</gene>
<feature type="transmembrane region" description="Helical" evidence="5">
    <location>
        <begin position="166"/>
        <end position="186"/>
    </location>
</feature>
<feature type="transmembrane region" description="Helical" evidence="5">
    <location>
        <begin position="259"/>
        <end position="277"/>
    </location>
</feature>
<feature type="transmembrane region" description="Helical" evidence="5">
    <location>
        <begin position="36"/>
        <end position="59"/>
    </location>
</feature>
<dbReference type="Pfam" id="PF01758">
    <property type="entry name" value="SBF"/>
    <property type="match status" value="1"/>
</dbReference>
<evidence type="ECO:0000256" key="1">
    <source>
        <dbReference type="ARBA" id="ARBA00004141"/>
    </source>
</evidence>
<evidence type="ECO:0000256" key="2">
    <source>
        <dbReference type="ARBA" id="ARBA00022692"/>
    </source>
</evidence>
<evidence type="ECO:0000256" key="4">
    <source>
        <dbReference type="ARBA" id="ARBA00023136"/>
    </source>
</evidence>
<evidence type="ECO:0000256" key="5">
    <source>
        <dbReference type="SAM" id="Phobius"/>
    </source>
</evidence>
<reference evidence="6" key="1">
    <citation type="submission" date="2020-10" db="EMBL/GenBank/DDBJ databases">
        <authorList>
            <person name="Gilroy R."/>
        </authorList>
    </citation>
    <scope>NUCLEOTIDE SEQUENCE</scope>
    <source>
        <strain evidence="6">10669</strain>
    </source>
</reference>
<comment type="caution">
    <text evidence="6">The sequence shown here is derived from an EMBL/GenBank/DDBJ whole genome shotgun (WGS) entry which is preliminary data.</text>
</comment>
<evidence type="ECO:0000313" key="7">
    <source>
        <dbReference type="Proteomes" id="UP000886812"/>
    </source>
</evidence>
<reference evidence="6" key="2">
    <citation type="journal article" date="2021" name="PeerJ">
        <title>Extensive microbial diversity within the chicken gut microbiome revealed by metagenomics and culture.</title>
        <authorList>
            <person name="Gilroy R."/>
            <person name="Ravi A."/>
            <person name="Getino M."/>
            <person name="Pursley I."/>
            <person name="Horton D.L."/>
            <person name="Alikhan N.F."/>
            <person name="Baker D."/>
            <person name="Gharbi K."/>
            <person name="Hall N."/>
            <person name="Watson M."/>
            <person name="Adriaenssens E.M."/>
            <person name="Foster-Nyarko E."/>
            <person name="Jarju S."/>
            <person name="Secka A."/>
            <person name="Antonio M."/>
            <person name="Oren A."/>
            <person name="Chaudhuri R.R."/>
            <person name="La Ragione R."/>
            <person name="Hildebrand F."/>
            <person name="Pallen M.J."/>
        </authorList>
    </citation>
    <scope>NUCLEOTIDE SEQUENCE</scope>
    <source>
        <strain evidence="6">10669</strain>
    </source>
</reference>
<feature type="transmembrane region" description="Helical" evidence="5">
    <location>
        <begin position="230"/>
        <end position="253"/>
    </location>
</feature>
<dbReference type="EMBL" id="DVOG01000091">
    <property type="protein sequence ID" value="HIV04216.1"/>
    <property type="molecule type" value="Genomic_DNA"/>
</dbReference>
<feature type="transmembrane region" description="Helical" evidence="5">
    <location>
        <begin position="65"/>
        <end position="85"/>
    </location>
</feature>
<dbReference type="AlphaFoldDB" id="A0A9D1NKE7"/>
<feature type="transmembrane region" description="Helical" evidence="5">
    <location>
        <begin position="6"/>
        <end position="24"/>
    </location>
</feature>
<dbReference type="GO" id="GO:0016020">
    <property type="term" value="C:membrane"/>
    <property type="evidence" value="ECO:0007669"/>
    <property type="project" value="UniProtKB-SubCell"/>
</dbReference>
<feature type="transmembrane region" description="Helical" evidence="5">
    <location>
        <begin position="198"/>
        <end position="218"/>
    </location>
</feature>
<dbReference type="Proteomes" id="UP000886812">
    <property type="component" value="Unassembled WGS sequence"/>
</dbReference>
<dbReference type="InterPro" id="IPR038770">
    <property type="entry name" value="Na+/solute_symporter_sf"/>
</dbReference>
<evidence type="ECO:0000313" key="6">
    <source>
        <dbReference type="EMBL" id="HIV04216.1"/>
    </source>
</evidence>
<protein>
    <submittedName>
        <fullName evidence="6">Bile acid:sodium symporter family protein</fullName>
    </submittedName>
</protein>
<name>A0A9D1NKE7_9BACT</name>
<dbReference type="Gene3D" id="1.20.1530.20">
    <property type="match status" value="1"/>
</dbReference>
<sequence length="304" mass="31860">MNAVWIVLPILIVLMFQLGIELDGRAFAGVFRRPAAVAAGLVGQLAALPLIAFGVASAFRLPPVWFLGLMLIACCPGGSSSNVFSMLAKGDVALSVTLTALSSVITLFTLPAIMEFAAHFVAAQTDVKIDLPAGELILQNIVLLFLPMLCGALFRRAKPEAARRAHALLGRAAFPALMVLAAVFFLQHASTILENLKTLGIAAGTLILLAMGAGSLLSRGFGLGGAARRTIVIEVGMQNAAQAIAVAASPLIFNDAAMAVPAIIYALLMNVVLLVYVKLAQRLRPAFPPSAPEKNELATPPQNF</sequence>
<accession>A0A9D1NKE7</accession>
<keyword evidence="2 5" id="KW-0812">Transmembrane</keyword>
<organism evidence="6 7">
    <name type="scientific">Candidatus Spyradosoma merdigallinarum</name>
    <dbReference type="NCBI Taxonomy" id="2840950"/>
    <lineage>
        <taxon>Bacteria</taxon>
        <taxon>Pseudomonadati</taxon>
        <taxon>Verrucomicrobiota</taxon>
        <taxon>Opitutia</taxon>
        <taxon>Opitutia incertae sedis</taxon>
        <taxon>Candidatus Spyradosoma</taxon>
    </lineage>
</organism>